<comment type="caution">
    <text evidence="2">The sequence shown here is derived from an EMBL/GenBank/DDBJ whole genome shotgun (WGS) entry which is preliminary data.</text>
</comment>
<evidence type="ECO:0008006" key="4">
    <source>
        <dbReference type="Google" id="ProtNLM"/>
    </source>
</evidence>
<evidence type="ECO:0000313" key="2">
    <source>
        <dbReference type="EMBL" id="MEE2024878.1"/>
    </source>
</evidence>
<accession>A0ABU7JIT8</accession>
<gene>
    <name evidence="2" type="ORF">QWF21_11525</name>
</gene>
<keyword evidence="1" id="KW-1133">Transmembrane helix</keyword>
<organism evidence="2 3">
    <name type="scientific">Alkalimonas mucilaginosa</name>
    <dbReference type="NCBI Taxonomy" id="3057676"/>
    <lineage>
        <taxon>Bacteria</taxon>
        <taxon>Pseudomonadati</taxon>
        <taxon>Pseudomonadota</taxon>
        <taxon>Gammaproteobacteria</taxon>
        <taxon>Alkalimonas</taxon>
    </lineage>
</organism>
<keyword evidence="3" id="KW-1185">Reference proteome</keyword>
<keyword evidence="1" id="KW-0812">Transmembrane</keyword>
<sequence length="103" mass="11159">MQAVQPSSTQKSTEQDAQQAQAGSAASVLLLGVGSLGCYLVAKTQQAELPVPVCYALMHHKAALLQDRADTLCFQLNETSGPLPQRLTEEDYLMVQRTLTEQP</sequence>
<dbReference type="EMBL" id="JAUGZK010000008">
    <property type="protein sequence ID" value="MEE2024878.1"/>
    <property type="molecule type" value="Genomic_DNA"/>
</dbReference>
<keyword evidence="1" id="KW-0472">Membrane</keyword>
<protein>
    <recommendedName>
        <fullName evidence="4">Ketopantoate reductase N-terminal domain-containing protein</fullName>
    </recommendedName>
</protein>
<proteinExistence type="predicted"/>
<reference evidence="2 3" key="1">
    <citation type="submission" date="2023-06" db="EMBL/GenBank/DDBJ databases">
        <title>Alkalimonas sp., MEB004 an alkaliphilic bacterium isolated from Lonar Lake, India.</title>
        <authorList>
            <person name="Joshi A."/>
            <person name="Thite S."/>
        </authorList>
    </citation>
    <scope>NUCLEOTIDE SEQUENCE [LARGE SCALE GENOMIC DNA]</scope>
    <source>
        <strain evidence="2 3">MEB004</strain>
    </source>
</reference>
<dbReference type="RefSeq" id="WP_330088205.1">
    <property type="nucleotide sequence ID" value="NZ_JAUGZK010000008.1"/>
</dbReference>
<feature type="transmembrane region" description="Helical" evidence="1">
    <location>
        <begin position="20"/>
        <end position="42"/>
    </location>
</feature>
<evidence type="ECO:0000256" key="1">
    <source>
        <dbReference type="SAM" id="Phobius"/>
    </source>
</evidence>
<evidence type="ECO:0000313" key="3">
    <source>
        <dbReference type="Proteomes" id="UP001339167"/>
    </source>
</evidence>
<name>A0ABU7JIT8_9GAMM</name>
<dbReference type="Proteomes" id="UP001339167">
    <property type="component" value="Unassembled WGS sequence"/>
</dbReference>